<dbReference type="AlphaFoldDB" id="A0A081BL90"/>
<name>A0A081BL90_9BACT</name>
<organism evidence="2">
    <name type="scientific">Candidatus Moduliflexus flocculans</name>
    <dbReference type="NCBI Taxonomy" id="1499966"/>
    <lineage>
        <taxon>Bacteria</taxon>
        <taxon>Candidatus Moduliflexota</taxon>
        <taxon>Candidatus Moduliflexia</taxon>
        <taxon>Candidatus Moduliflexales</taxon>
        <taxon>Candidatus Moduliflexaceae</taxon>
    </lineage>
</organism>
<evidence type="ECO:0000256" key="1">
    <source>
        <dbReference type="SAM" id="Phobius"/>
    </source>
</evidence>
<keyword evidence="3" id="KW-1185">Reference proteome</keyword>
<proteinExistence type="predicted"/>
<feature type="transmembrane region" description="Helical" evidence="1">
    <location>
        <begin position="94"/>
        <end position="117"/>
    </location>
</feature>
<dbReference type="Proteomes" id="UP000030700">
    <property type="component" value="Unassembled WGS sequence"/>
</dbReference>
<keyword evidence="1" id="KW-1133">Transmembrane helix</keyword>
<protein>
    <submittedName>
        <fullName evidence="2">Uncharacterized protein</fullName>
    </submittedName>
</protein>
<dbReference type="HOGENOM" id="CLU_1514993_0_0_0"/>
<feature type="transmembrane region" description="Helical" evidence="1">
    <location>
        <begin position="70"/>
        <end position="87"/>
    </location>
</feature>
<keyword evidence="1" id="KW-0472">Membrane</keyword>
<sequence>MEEQQEHPAALKTSYYKMVSIIIWVMLLLYCLPVYAIMYCAIKTDGFGQEHVILFLFSALIKTADDSYSIFHRVLVPLISAFSVIAFRDRTTSLNTLFLIIFILISIVTAIGMNLYFSSDATISSLKALESERFTMFDINLARTFFNRIQEVLGTFLMMLLGLKMSESVTLKKGEGA</sequence>
<keyword evidence="1" id="KW-0812">Transmembrane</keyword>
<feature type="transmembrane region" description="Helical" evidence="1">
    <location>
        <begin position="145"/>
        <end position="163"/>
    </location>
</feature>
<evidence type="ECO:0000313" key="3">
    <source>
        <dbReference type="Proteomes" id="UP000030700"/>
    </source>
</evidence>
<reference evidence="2" key="1">
    <citation type="journal article" date="2015" name="PeerJ">
        <title>First genomic representation of candidate bacterial phylum KSB3 points to enhanced environmental sensing as a trigger of wastewater bulking.</title>
        <authorList>
            <person name="Sekiguchi Y."/>
            <person name="Ohashi A."/>
            <person name="Parks D.H."/>
            <person name="Yamauchi T."/>
            <person name="Tyson G.W."/>
            <person name="Hugenholtz P."/>
        </authorList>
    </citation>
    <scope>NUCLEOTIDE SEQUENCE [LARGE SCALE GENOMIC DNA]</scope>
</reference>
<dbReference type="EMBL" id="DF820457">
    <property type="protein sequence ID" value="GAK51156.1"/>
    <property type="molecule type" value="Genomic_DNA"/>
</dbReference>
<gene>
    <name evidence="2" type="ORF">U14_02398</name>
</gene>
<dbReference type="STRING" id="1499966.U14_02398"/>
<evidence type="ECO:0000313" key="2">
    <source>
        <dbReference type="EMBL" id="GAK51156.1"/>
    </source>
</evidence>
<feature type="transmembrane region" description="Helical" evidence="1">
    <location>
        <begin position="21"/>
        <end position="40"/>
    </location>
</feature>
<accession>A0A081BL90</accession>